<dbReference type="AlphaFoldDB" id="A0A329QZT1"/>
<dbReference type="Gene3D" id="1.20.90.10">
    <property type="entry name" value="Phospholipase A2 domain"/>
    <property type="match status" value="1"/>
</dbReference>
<dbReference type="GO" id="GO:0004623">
    <property type="term" value="F:phospholipase A2 activity"/>
    <property type="evidence" value="ECO:0007669"/>
    <property type="project" value="InterPro"/>
</dbReference>
<name>A0A329QZT1_9ACTN</name>
<reference evidence="1 2" key="1">
    <citation type="submission" date="2018-06" db="EMBL/GenBank/DDBJ databases">
        <title>Phytoactinopolyspora halophila sp. nov., a novel halophilic actinomycete isolated from a saline soil in China.</title>
        <authorList>
            <person name="Tang S.-K."/>
        </authorList>
    </citation>
    <scope>NUCLEOTIDE SEQUENCE [LARGE SCALE GENOMIC DNA]</scope>
    <source>
        <strain evidence="1 2">YIM 96934</strain>
    </source>
</reference>
<gene>
    <name evidence="1" type="ORF">DPM12_06595</name>
</gene>
<dbReference type="SUPFAM" id="SSF48619">
    <property type="entry name" value="Phospholipase A2, PLA2"/>
    <property type="match status" value="1"/>
</dbReference>
<sequence length="233" mass="24307">MIAGSAGGHGERDVMWARIGVLLAAILVSLVITGAGQVSSAASGPEDPRAARAVAVLTGIEDGPIHDAVPEDFADVMGYRPEIVNRPDGAAHVVKPTGDCSTPFGATRYDFQRVCRTHDYGYDLLRYASKRDGELGPWARVAVDDLLGEDLRRRCEQVDGGAACRAVATAGEGIIKANSWRQGQGIPGREDAGPYVASGVLIAAAVVGPPVIGRLRRRAANAPFIAVGKQVAG</sequence>
<evidence type="ECO:0008006" key="3">
    <source>
        <dbReference type="Google" id="ProtNLM"/>
    </source>
</evidence>
<dbReference type="InterPro" id="IPR036444">
    <property type="entry name" value="PLipase_A2_dom_sf"/>
</dbReference>
<accession>A0A329QZT1</accession>
<keyword evidence="2" id="KW-1185">Reference proteome</keyword>
<dbReference type="EMBL" id="QMIG01000003">
    <property type="protein sequence ID" value="RAW17643.1"/>
    <property type="molecule type" value="Genomic_DNA"/>
</dbReference>
<dbReference type="GO" id="GO:0006644">
    <property type="term" value="P:phospholipid metabolic process"/>
    <property type="evidence" value="ECO:0007669"/>
    <property type="project" value="InterPro"/>
</dbReference>
<dbReference type="GO" id="GO:0050482">
    <property type="term" value="P:arachidonate secretion"/>
    <property type="evidence" value="ECO:0007669"/>
    <property type="project" value="InterPro"/>
</dbReference>
<protein>
    <recommendedName>
        <fullName evidence="3">Phospholipase</fullName>
    </recommendedName>
</protein>
<proteinExistence type="predicted"/>
<dbReference type="Proteomes" id="UP000250462">
    <property type="component" value="Unassembled WGS sequence"/>
</dbReference>
<evidence type="ECO:0000313" key="2">
    <source>
        <dbReference type="Proteomes" id="UP000250462"/>
    </source>
</evidence>
<comment type="caution">
    <text evidence="1">The sequence shown here is derived from an EMBL/GenBank/DDBJ whole genome shotgun (WGS) entry which is preliminary data.</text>
</comment>
<evidence type="ECO:0000313" key="1">
    <source>
        <dbReference type="EMBL" id="RAW17643.1"/>
    </source>
</evidence>
<organism evidence="1 2">
    <name type="scientific">Phytoactinopolyspora halophila</name>
    <dbReference type="NCBI Taxonomy" id="1981511"/>
    <lineage>
        <taxon>Bacteria</taxon>
        <taxon>Bacillati</taxon>
        <taxon>Actinomycetota</taxon>
        <taxon>Actinomycetes</taxon>
        <taxon>Jiangellales</taxon>
        <taxon>Jiangellaceae</taxon>
        <taxon>Phytoactinopolyspora</taxon>
    </lineage>
</organism>